<dbReference type="Proteomes" id="UP000694400">
    <property type="component" value="Chromosome 17"/>
</dbReference>
<dbReference type="PANTHER" id="PTHR12983:SF9">
    <property type="entry name" value="E3 UBIQUITIN-PROTEIN LIGASE RNF10"/>
    <property type="match status" value="1"/>
</dbReference>
<name>A0A8B9ZBY3_ANAPL</name>
<reference evidence="4" key="3">
    <citation type="submission" date="2025-09" db="UniProtKB">
        <authorList>
            <consortium name="Ensembl"/>
        </authorList>
    </citation>
    <scope>IDENTIFICATION</scope>
</reference>
<comment type="subcellular location">
    <subcellularLocation>
        <location evidence="1">Cytoplasm</location>
    </subcellularLocation>
</comment>
<dbReference type="Gene3D" id="3.30.40.10">
    <property type="entry name" value="Zinc/RING finger domain, C3HC4 (zinc finger)"/>
    <property type="match status" value="1"/>
</dbReference>
<dbReference type="Ensembl" id="ENSAPLT00020009552.1">
    <property type="protein sequence ID" value="ENSAPLP00020008882.1"/>
    <property type="gene ID" value="ENSAPLG00020006532.1"/>
</dbReference>
<dbReference type="GO" id="GO:0000976">
    <property type="term" value="F:transcription cis-regulatory region binding"/>
    <property type="evidence" value="ECO:0007669"/>
    <property type="project" value="TreeGrafter"/>
</dbReference>
<feature type="compositionally biased region" description="Low complexity" evidence="3">
    <location>
        <begin position="61"/>
        <end position="75"/>
    </location>
</feature>
<organism evidence="4 5">
    <name type="scientific">Anas platyrhynchos</name>
    <name type="common">Mallard</name>
    <name type="synonym">Anas boschas</name>
    <dbReference type="NCBI Taxonomy" id="8839"/>
    <lineage>
        <taxon>Eukaryota</taxon>
        <taxon>Metazoa</taxon>
        <taxon>Chordata</taxon>
        <taxon>Craniata</taxon>
        <taxon>Vertebrata</taxon>
        <taxon>Euteleostomi</taxon>
        <taxon>Archelosauria</taxon>
        <taxon>Archosauria</taxon>
        <taxon>Dinosauria</taxon>
        <taxon>Saurischia</taxon>
        <taxon>Theropoda</taxon>
        <taxon>Coelurosauria</taxon>
        <taxon>Aves</taxon>
        <taxon>Neognathae</taxon>
        <taxon>Galloanserae</taxon>
        <taxon>Anseriformes</taxon>
        <taxon>Anatidae</taxon>
        <taxon>Anatinae</taxon>
        <taxon>Anas</taxon>
    </lineage>
</organism>
<dbReference type="GO" id="GO:0005737">
    <property type="term" value="C:cytoplasm"/>
    <property type="evidence" value="ECO:0007669"/>
    <property type="project" value="UniProtKB-SubCell"/>
</dbReference>
<feature type="region of interest" description="Disordered" evidence="3">
    <location>
        <begin position="36"/>
        <end position="99"/>
    </location>
</feature>
<dbReference type="InterPro" id="IPR039739">
    <property type="entry name" value="MAG2/RNF10"/>
</dbReference>
<feature type="region of interest" description="Disordered" evidence="3">
    <location>
        <begin position="673"/>
        <end position="717"/>
    </location>
</feature>
<reference evidence="4" key="1">
    <citation type="submission" date="2019-08" db="EMBL/GenBank/DDBJ databases">
        <title>Three high-quality genomes provides insights into domestication of ducks.</title>
        <authorList>
            <person name="Hou Z.C."/>
            <person name="Zhu F."/>
            <person name="Yin Z.T."/>
            <person name="Zhang F."/>
        </authorList>
    </citation>
    <scope>NUCLEOTIDE SEQUENCE [LARGE SCALE GENOMIC DNA]</scope>
</reference>
<feature type="compositionally biased region" description="Polar residues" evidence="3">
    <location>
        <begin position="37"/>
        <end position="46"/>
    </location>
</feature>
<evidence type="ECO:0000313" key="4">
    <source>
        <dbReference type="Ensembl" id="ENSAPLP00020008882.1"/>
    </source>
</evidence>
<keyword evidence="2" id="KW-0963">Cytoplasm</keyword>
<protein>
    <submittedName>
        <fullName evidence="4">Ring finger protein 10</fullName>
    </submittedName>
</protein>
<evidence type="ECO:0000256" key="1">
    <source>
        <dbReference type="ARBA" id="ARBA00004496"/>
    </source>
</evidence>
<dbReference type="GO" id="GO:0031643">
    <property type="term" value="P:positive regulation of myelination"/>
    <property type="evidence" value="ECO:0007669"/>
    <property type="project" value="TreeGrafter"/>
</dbReference>
<evidence type="ECO:0000256" key="3">
    <source>
        <dbReference type="SAM" id="MobiDB-lite"/>
    </source>
</evidence>
<proteinExistence type="predicted"/>
<evidence type="ECO:0000256" key="2">
    <source>
        <dbReference type="ARBA" id="ARBA00022490"/>
    </source>
</evidence>
<evidence type="ECO:0000313" key="5">
    <source>
        <dbReference type="Proteomes" id="UP000694400"/>
    </source>
</evidence>
<dbReference type="GO" id="GO:0045944">
    <property type="term" value="P:positive regulation of transcription by RNA polymerase II"/>
    <property type="evidence" value="ECO:0007669"/>
    <property type="project" value="TreeGrafter"/>
</dbReference>
<sequence>CFPSVPRAVATAVRSSSLPGWAGLVLWNWVCAPRGQNGKNANGSKQRYNRKRETAYSKNENFSSQSRRSNSQKSKAFNKMPPQRGGSGGSGKLFSSCNGGRRDEVAEAQRAEFSPAQFSGPKKINLNHLLNFTFEPRGQAGHFDGNGHGNWGKRNKWGHKPFNKELFLQANCQFVVSEEQDYTVHFADPDTLVNWDFVEQVRICSHEVPSCPICLYPPTAAKITRCGHIFCWKTWSKCPICYGSVHKKDLKSLYQTLSKYSVMELQKKLVVPDASSNWCLYPKILMVWCSFYSDDQHSQYSKLLLASREQVLQLVILEEKAALLKQYEEEKHTPEACFIEAAIQELKEREAALSADKDKSSGIAGISAAVEELVLDSSKTTEPAVLHEKKCGMEYLSAFDEELVEPCSDQASSFLPPVESEEAVLDEEEVPEVDTIGEPDVKTTEELNPAETSYQECKDTISSGHHNNSPFYYFYQAEDGQCMYLHPVNVRCLVREYGSLEKSPEKITAAVVEIAGYSMTEDIRQRHRYLCHLPLTCEFSICELALKPPIISKETLELFSDDIEKRKRLRQKKARDERRRERRIEIEENKKQGKYPEVHIALENLQQFPAFTSCHGETSTDHQSFCPSPLGRSPSIPTPLSPAASQASPLLCGSLEEDSPFPSFAQMLRVGKAKPETWPKPAPKTRDENTLALPVPADSDGESDSSDRTPVPSFQNSFSQAIEAALLKLDKPSAAEHLSGKGGSWRSV</sequence>
<dbReference type="PANTHER" id="PTHR12983">
    <property type="entry name" value="RING FINGER 10 FAMILY MEMBER"/>
    <property type="match status" value="1"/>
</dbReference>
<dbReference type="SUPFAM" id="SSF57850">
    <property type="entry name" value="RING/U-box"/>
    <property type="match status" value="1"/>
</dbReference>
<accession>A0A8B9ZBY3</accession>
<feature type="region of interest" description="Disordered" evidence="3">
    <location>
        <begin position="622"/>
        <end position="648"/>
    </location>
</feature>
<dbReference type="InterPro" id="IPR013083">
    <property type="entry name" value="Znf_RING/FYVE/PHD"/>
</dbReference>
<dbReference type="AlphaFoldDB" id="A0A8B9ZBY3"/>
<reference evidence="4" key="2">
    <citation type="submission" date="2025-08" db="UniProtKB">
        <authorList>
            <consortium name="Ensembl"/>
        </authorList>
    </citation>
    <scope>IDENTIFICATION</scope>
</reference>
<dbReference type="CDD" id="cd16536">
    <property type="entry name" value="RING-HC_RNF10"/>
    <property type="match status" value="1"/>
</dbReference>